<keyword evidence="3" id="KW-1185">Reference proteome</keyword>
<dbReference type="Proteomes" id="UP000507245">
    <property type="component" value="Unassembled WGS sequence"/>
</dbReference>
<accession>A0A6J5Y8N7</accession>
<feature type="domain" description="FAR1" evidence="1">
    <location>
        <begin position="80"/>
        <end position="170"/>
    </location>
</feature>
<dbReference type="Pfam" id="PF03101">
    <property type="entry name" value="FAR1"/>
    <property type="match status" value="1"/>
</dbReference>
<dbReference type="OrthoDB" id="1165684at2759"/>
<organism evidence="2 3">
    <name type="scientific">Prunus armeniaca</name>
    <name type="common">Apricot</name>
    <name type="synonym">Armeniaca vulgaris</name>
    <dbReference type="NCBI Taxonomy" id="36596"/>
    <lineage>
        <taxon>Eukaryota</taxon>
        <taxon>Viridiplantae</taxon>
        <taxon>Streptophyta</taxon>
        <taxon>Embryophyta</taxon>
        <taxon>Tracheophyta</taxon>
        <taxon>Spermatophyta</taxon>
        <taxon>Magnoliopsida</taxon>
        <taxon>eudicotyledons</taxon>
        <taxon>Gunneridae</taxon>
        <taxon>Pentapetalae</taxon>
        <taxon>rosids</taxon>
        <taxon>fabids</taxon>
        <taxon>Rosales</taxon>
        <taxon>Rosaceae</taxon>
        <taxon>Amygdaloideae</taxon>
        <taxon>Amygdaleae</taxon>
        <taxon>Prunus</taxon>
    </lineage>
</organism>
<sequence>MERSAKMDRGVETSKGGCSDSGYLGGCERSSYGAPTIGSGHMSTEHLVSQSSDYNGVDIIVPMIEDVMGKEFKMIELAEEYYMSYAKGIRFSVRKDKLIHNTKRKVSKRRWCCSKEGLRNEKFNEVPDRIRLLKPITRENYPAHFLVGYEKKRDTYVVTNFEPHHNHKLVTPLQSPYLRCNHVVRNSDLAQAMGM</sequence>
<evidence type="ECO:0000313" key="3">
    <source>
        <dbReference type="Proteomes" id="UP000507245"/>
    </source>
</evidence>
<dbReference type="AlphaFoldDB" id="A0A6J5Y8N7"/>
<proteinExistence type="predicted"/>
<dbReference type="InterPro" id="IPR004330">
    <property type="entry name" value="FAR1_DNA_bnd_dom"/>
</dbReference>
<protein>
    <recommendedName>
        <fullName evidence="1">FAR1 domain-containing protein</fullName>
    </recommendedName>
</protein>
<dbReference type="PANTHER" id="PTHR46328">
    <property type="entry name" value="FAR-RED IMPAIRED RESPONSIVE (FAR1) FAMILY PROTEIN-RELATED"/>
    <property type="match status" value="1"/>
</dbReference>
<name>A0A6J5Y8N7_PRUAR</name>
<evidence type="ECO:0000259" key="1">
    <source>
        <dbReference type="Pfam" id="PF03101"/>
    </source>
</evidence>
<reference evidence="3" key="1">
    <citation type="journal article" date="2020" name="Genome Biol.">
        <title>Gamete binning: chromosome-level and haplotype-resolved genome assembly enabled by high-throughput single-cell sequencing of gamete genomes.</title>
        <authorList>
            <person name="Campoy J.A."/>
            <person name="Sun H."/>
            <person name="Goel M."/>
            <person name="Jiao W.-B."/>
            <person name="Folz-Donahue K."/>
            <person name="Wang N."/>
            <person name="Rubio M."/>
            <person name="Liu C."/>
            <person name="Kukat C."/>
            <person name="Ruiz D."/>
            <person name="Huettel B."/>
            <person name="Schneeberger K."/>
        </authorList>
    </citation>
    <scope>NUCLEOTIDE SEQUENCE [LARGE SCALE GENOMIC DNA]</scope>
    <source>
        <strain evidence="3">cv. Rojo Pasion</strain>
    </source>
</reference>
<dbReference type="EMBL" id="CAEKKB010000008">
    <property type="protein sequence ID" value="CAB4319898.1"/>
    <property type="molecule type" value="Genomic_DNA"/>
</dbReference>
<gene>
    <name evidence="2" type="ORF">ORAREDHAP_LOCUS47814</name>
</gene>
<evidence type="ECO:0000313" key="2">
    <source>
        <dbReference type="EMBL" id="CAB4319898.1"/>
    </source>
</evidence>